<evidence type="ECO:0000313" key="3">
    <source>
        <dbReference type="Proteomes" id="UP001285636"/>
    </source>
</evidence>
<feature type="transmembrane region" description="Helical" evidence="1">
    <location>
        <begin position="18"/>
        <end position="41"/>
    </location>
</feature>
<dbReference type="InterPro" id="IPR007163">
    <property type="entry name" value="VCA0040-like"/>
</dbReference>
<keyword evidence="1" id="KW-1133">Transmembrane helix</keyword>
<dbReference type="Proteomes" id="UP001285636">
    <property type="component" value="Unassembled WGS sequence"/>
</dbReference>
<feature type="transmembrane region" description="Helical" evidence="1">
    <location>
        <begin position="193"/>
        <end position="216"/>
    </location>
</feature>
<evidence type="ECO:0000313" key="2">
    <source>
        <dbReference type="EMBL" id="MDV2884596.1"/>
    </source>
</evidence>
<gene>
    <name evidence="2" type="ORF">RYX45_05355</name>
</gene>
<feature type="transmembrane region" description="Helical" evidence="1">
    <location>
        <begin position="86"/>
        <end position="102"/>
    </location>
</feature>
<feature type="transmembrane region" description="Helical" evidence="1">
    <location>
        <begin position="114"/>
        <end position="131"/>
    </location>
</feature>
<comment type="caution">
    <text evidence="2">The sequence shown here is derived from an EMBL/GenBank/DDBJ whole genome shotgun (WGS) entry which is preliminary data.</text>
</comment>
<accession>A0AAJ2KWR9</accession>
<name>A0AAJ2KWR9_ALKPS</name>
<dbReference type="PANTHER" id="PTHR37308:SF1">
    <property type="entry name" value="POLYPRENYL-PHOSPHATE TRANSPORTER"/>
    <property type="match status" value="1"/>
</dbReference>
<organism evidence="2 3">
    <name type="scientific">Alkalihalophilus pseudofirmus</name>
    <name type="common">Bacillus pseudofirmus</name>
    <dbReference type="NCBI Taxonomy" id="79885"/>
    <lineage>
        <taxon>Bacteria</taxon>
        <taxon>Bacillati</taxon>
        <taxon>Bacillota</taxon>
        <taxon>Bacilli</taxon>
        <taxon>Bacillales</taxon>
        <taxon>Bacillaceae</taxon>
        <taxon>Alkalihalophilus</taxon>
    </lineage>
</organism>
<proteinExistence type="predicted"/>
<dbReference type="PANTHER" id="PTHR37308">
    <property type="entry name" value="INTEGRAL MEMBRANE PROTEIN"/>
    <property type="match status" value="1"/>
</dbReference>
<evidence type="ECO:0000256" key="1">
    <source>
        <dbReference type="SAM" id="Phobius"/>
    </source>
</evidence>
<dbReference type="AlphaFoldDB" id="A0AAJ2KWR9"/>
<reference evidence="2" key="1">
    <citation type="submission" date="2023-10" db="EMBL/GenBank/DDBJ databases">
        <title>Screening of Alkalihalophilus pseudofirmusBZ-TG-HK211 and Its Alleviation of Salt Stress on Rapeseed Growth.</title>
        <authorList>
            <person name="Zhao B."/>
            <person name="Guo T."/>
        </authorList>
    </citation>
    <scope>NUCLEOTIDE SEQUENCE</scope>
    <source>
        <strain evidence="2">BZ-TG-HK211</strain>
    </source>
</reference>
<protein>
    <submittedName>
        <fullName evidence="2">DUF368 domain-containing protein</fullName>
    </submittedName>
</protein>
<feature type="transmembrane region" description="Helical" evidence="1">
    <location>
        <begin position="223"/>
        <end position="242"/>
    </location>
</feature>
<feature type="transmembrane region" description="Helical" evidence="1">
    <location>
        <begin position="248"/>
        <end position="266"/>
    </location>
</feature>
<sequence>MFEWRNIFKGMTMGVSDLIPGVSGGTIALVLGIYQNLVAAINGLFTKDWKKHLMFLIPLGTGIVIALLTISHLIEWLLAEYPQPTFFFFLGLVIGIIPSLLKEIDYKRNFTNRHYGLLAIGALLVASTFFFKSNELAEVMTSLSFSDYILLFFAGWLASSAMILPGVSGSFIFLLFGVYPTVVNALSSFNIPVILTVGAGIGIGLVLTSKLITFLFERFKIETYAIMIGFIAGSIVVIFPGFTEDHLLSIGAIILGWMAAKLLSVAENKKTVVKIQNS</sequence>
<dbReference type="EMBL" id="JAWJAY010000001">
    <property type="protein sequence ID" value="MDV2884596.1"/>
    <property type="molecule type" value="Genomic_DNA"/>
</dbReference>
<keyword evidence="1" id="KW-0472">Membrane</keyword>
<keyword evidence="1" id="KW-0812">Transmembrane</keyword>
<feature type="transmembrane region" description="Helical" evidence="1">
    <location>
        <begin position="53"/>
        <end position="74"/>
    </location>
</feature>
<dbReference type="Pfam" id="PF04018">
    <property type="entry name" value="VCA0040-like"/>
    <property type="match status" value="1"/>
</dbReference>